<feature type="signal peptide" evidence="1">
    <location>
        <begin position="1"/>
        <end position="22"/>
    </location>
</feature>
<reference evidence="3 4" key="1">
    <citation type="submission" date="2015-10" db="EMBL/GenBank/DDBJ databases">
        <title>Full genome of DAOMC 229536 Phialocephala scopiformis, a fungal endophyte of spruce producing the potent anti-insectan compound rugulosin.</title>
        <authorList>
            <consortium name="DOE Joint Genome Institute"/>
            <person name="Walker A.K."/>
            <person name="Frasz S.L."/>
            <person name="Seifert K.A."/>
            <person name="Miller J.D."/>
            <person name="Mondo S.J."/>
            <person name="Labutti K."/>
            <person name="Lipzen A."/>
            <person name="Dockter R."/>
            <person name="Kennedy M."/>
            <person name="Grigoriev I.V."/>
            <person name="Spatafora J.W."/>
        </authorList>
    </citation>
    <scope>NUCLEOTIDE SEQUENCE [LARGE SCALE GENOMIC DNA]</scope>
    <source>
        <strain evidence="3 4">CBS 120377</strain>
    </source>
</reference>
<dbReference type="Pfam" id="PF12697">
    <property type="entry name" value="Abhydrolase_6"/>
    <property type="match status" value="1"/>
</dbReference>
<proteinExistence type="predicted"/>
<feature type="chain" id="PRO_5007288120" description="AB hydrolase-1 domain-containing protein" evidence="1">
    <location>
        <begin position="23"/>
        <end position="397"/>
    </location>
</feature>
<name>A0A132BD08_MOLSC</name>
<keyword evidence="4" id="KW-1185">Reference proteome</keyword>
<dbReference type="EMBL" id="KQ947429">
    <property type="protein sequence ID" value="KUJ10286.1"/>
    <property type="molecule type" value="Genomic_DNA"/>
</dbReference>
<dbReference type="Proteomes" id="UP000070700">
    <property type="component" value="Unassembled WGS sequence"/>
</dbReference>
<dbReference type="InParanoid" id="A0A132BD08"/>
<keyword evidence="1" id="KW-0732">Signal</keyword>
<evidence type="ECO:0000256" key="1">
    <source>
        <dbReference type="SAM" id="SignalP"/>
    </source>
</evidence>
<dbReference type="SUPFAM" id="SSF53474">
    <property type="entry name" value="alpha/beta-Hydrolases"/>
    <property type="match status" value="1"/>
</dbReference>
<feature type="domain" description="AB hydrolase-1" evidence="2">
    <location>
        <begin position="122"/>
        <end position="377"/>
    </location>
</feature>
<dbReference type="InterPro" id="IPR000073">
    <property type="entry name" value="AB_hydrolase_1"/>
</dbReference>
<sequence>MVPYLIVLSFYVTSFLLATVLSTPMCSELVVPVQITANNAVQSLRNSRASKILDPDLDTTGLLALLSSGINLPFTSLIEGSYDIAGRYCEPEVDVPSRRNTLQLLAHPATYDRNYWSGGGSPGFGFDGDMYSWVSYASLQGYPTFAFDRLGNGNSSHPNGITVVQCPAQAATVHEMILLARNGALPFPRNFDKIIFVGESLGSLVGNYLNVNYPQDADATILAGFAKDWVTVIPGFTFTAGLLPALGVQPSRYGNLDPSYLEASIQSGVEFLLFYGPNTYYDRTFILQDYANRGIITLGEAASGALVPTALSYKGPVLVIDGEQDTVFCGFLALEFLGPGNCGSGPTSKPALTNIIYPSASNYTSYIVPNSGHCWAHQTNAQMGFKYSHDWLSGLGF</sequence>
<dbReference type="GeneID" id="28823213"/>
<organism evidence="3 4">
    <name type="scientific">Mollisia scopiformis</name>
    <name type="common">Conifer needle endophyte fungus</name>
    <name type="synonym">Phialocephala scopiformis</name>
    <dbReference type="NCBI Taxonomy" id="149040"/>
    <lineage>
        <taxon>Eukaryota</taxon>
        <taxon>Fungi</taxon>
        <taxon>Dikarya</taxon>
        <taxon>Ascomycota</taxon>
        <taxon>Pezizomycotina</taxon>
        <taxon>Leotiomycetes</taxon>
        <taxon>Helotiales</taxon>
        <taxon>Mollisiaceae</taxon>
        <taxon>Mollisia</taxon>
    </lineage>
</organism>
<dbReference type="InterPro" id="IPR029058">
    <property type="entry name" value="AB_hydrolase_fold"/>
</dbReference>
<evidence type="ECO:0000313" key="3">
    <source>
        <dbReference type="EMBL" id="KUJ10286.1"/>
    </source>
</evidence>
<dbReference type="Gene3D" id="3.40.50.1820">
    <property type="entry name" value="alpha/beta hydrolase"/>
    <property type="match status" value="1"/>
</dbReference>
<accession>A0A132BD08</accession>
<evidence type="ECO:0000259" key="2">
    <source>
        <dbReference type="Pfam" id="PF12697"/>
    </source>
</evidence>
<dbReference type="RefSeq" id="XP_018064641.1">
    <property type="nucleotide sequence ID" value="XM_018213487.1"/>
</dbReference>
<dbReference type="OrthoDB" id="190201at2759"/>
<dbReference type="KEGG" id="psco:LY89DRAFT_675142"/>
<protein>
    <recommendedName>
        <fullName evidence="2">AB hydrolase-1 domain-containing protein</fullName>
    </recommendedName>
</protein>
<dbReference type="AlphaFoldDB" id="A0A132BD08"/>
<gene>
    <name evidence="3" type="ORF">LY89DRAFT_675142</name>
</gene>
<evidence type="ECO:0000313" key="4">
    <source>
        <dbReference type="Proteomes" id="UP000070700"/>
    </source>
</evidence>